<comment type="caution">
    <text evidence="1">The sequence shown here is derived from an EMBL/GenBank/DDBJ whole genome shotgun (WGS) entry which is preliminary data.</text>
</comment>
<dbReference type="AlphaFoldDB" id="A0AAV9BKP9"/>
<proteinExistence type="predicted"/>
<dbReference type="EMBL" id="JAUJYN010000002">
    <property type="protein sequence ID" value="KAK1277105.1"/>
    <property type="molecule type" value="Genomic_DNA"/>
</dbReference>
<evidence type="ECO:0000313" key="2">
    <source>
        <dbReference type="Proteomes" id="UP001179952"/>
    </source>
</evidence>
<evidence type="ECO:0000313" key="1">
    <source>
        <dbReference type="EMBL" id="KAK1277105.1"/>
    </source>
</evidence>
<protein>
    <submittedName>
        <fullName evidence="1">Uncharacterized protein</fullName>
    </submittedName>
</protein>
<dbReference type="Proteomes" id="UP001179952">
    <property type="component" value="Unassembled WGS sequence"/>
</dbReference>
<reference evidence="1" key="2">
    <citation type="submission" date="2023-06" db="EMBL/GenBank/DDBJ databases">
        <authorList>
            <person name="Ma L."/>
            <person name="Liu K.-W."/>
            <person name="Li Z."/>
            <person name="Hsiao Y.-Y."/>
            <person name="Qi Y."/>
            <person name="Fu T."/>
            <person name="Tang G."/>
            <person name="Zhang D."/>
            <person name="Sun W.-H."/>
            <person name="Liu D.-K."/>
            <person name="Li Y."/>
            <person name="Chen G.-Z."/>
            <person name="Liu X.-D."/>
            <person name="Liao X.-Y."/>
            <person name="Jiang Y.-T."/>
            <person name="Yu X."/>
            <person name="Hao Y."/>
            <person name="Huang J."/>
            <person name="Zhao X.-W."/>
            <person name="Ke S."/>
            <person name="Chen Y.-Y."/>
            <person name="Wu W.-L."/>
            <person name="Hsu J.-L."/>
            <person name="Lin Y.-F."/>
            <person name="Huang M.-D."/>
            <person name="Li C.-Y."/>
            <person name="Huang L."/>
            <person name="Wang Z.-W."/>
            <person name="Zhao X."/>
            <person name="Zhong W.-Y."/>
            <person name="Peng D.-H."/>
            <person name="Ahmad S."/>
            <person name="Lan S."/>
            <person name="Zhang J.-S."/>
            <person name="Tsai W.-C."/>
            <person name="Van De Peer Y."/>
            <person name="Liu Z.-J."/>
        </authorList>
    </citation>
    <scope>NUCLEOTIDE SEQUENCE</scope>
    <source>
        <strain evidence="1">SCP</strain>
        <tissue evidence="1">Leaves</tissue>
    </source>
</reference>
<name>A0AAV9BKP9_ACOGR</name>
<keyword evidence="2" id="KW-1185">Reference proteome</keyword>
<gene>
    <name evidence="1" type="ORF">QJS04_geneDACA015767</name>
</gene>
<organism evidence="1 2">
    <name type="scientific">Acorus gramineus</name>
    <name type="common">Dwarf sweet flag</name>
    <dbReference type="NCBI Taxonomy" id="55184"/>
    <lineage>
        <taxon>Eukaryota</taxon>
        <taxon>Viridiplantae</taxon>
        <taxon>Streptophyta</taxon>
        <taxon>Embryophyta</taxon>
        <taxon>Tracheophyta</taxon>
        <taxon>Spermatophyta</taxon>
        <taxon>Magnoliopsida</taxon>
        <taxon>Liliopsida</taxon>
        <taxon>Acoraceae</taxon>
        <taxon>Acorus</taxon>
    </lineage>
</organism>
<reference evidence="1" key="1">
    <citation type="journal article" date="2023" name="Nat. Commun.">
        <title>Diploid and tetraploid genomes of Acorus and the evolution of monocots.</title>
        <authorList>
            <person name="Ma L."/>
            <person name="Liu K.W."/>
            <person name="Li Z."/>
            <person name="Hsiao Y.Y."/>
            <person name="Qi Y."/>
            <person name="Fu T."/>
            <person name="Tang G.D."/>
            <person name="Zhang D."/>
            <person name="Sun W.H."/>
            <person name="Liu D.K."/>
            <person name="Li Y."/>
            <person name="Chen G.Z."/>
            <person name="Liu X.D."/>
            <person name="Liao X.Y."/>
            <person name="Jiang Y.T."/>
            <person name="Yu X."/>
            <person name="Hao Y."/>
            <person name="Huang J."/>
            <person name="Zhao X.W."/>
            <person name="Ke S."/>
            <person name="Chen Y.Y."/>
            <person name="Wu W.L."/>
            <person name="Hsu J.L."/>
            <person name="Lin Y.F."/>
            <person name="Huang M.D."/>
            <person name="Li C.Y."/>
            <person name="Huang L."/>
            <person name="Wang Z.W."/>
            <person name="Zhao X."/>
            <person name="Zhong W.Y."/>
            <person name="Peng D.H."/>
            <person name="Ahmad S."/>
            <person name="Lan S."/>
            <person name="Zhang J.S."/>
            <person name="Tsai W.C."/>
            <person name="Van de Peer Y."/>
            <person name="Liu Z.J."/>
        </authorList>
    </citation>
    <scope>NUCLEOTIDE SEQUENCE</scope>
    <source>
        <strain evidence="1">SCP</strain>
    </source>
</reference>
<accession>A0AAV9BKP9</accession>
<sequence>MTCSRREAAESSLSACRVVARPRLRKYCGGGGGEGGRLYMNIGEDDPREVMARRLKVLAQAVALATASHLSTG</sequence>